<gene>
    <name evidence="8" type="ORF">RZ517_07745</name>
</gene>
<comment type="function">
    <text evidence="5">Transcriptional repressor for the pyruvate dehydrogenase complex genes aceEF and lpd.</text>
</comment>
<dbReference type="InterPro" id="IPR011711">
    <property type="entry name" value="GntR_C"/>
</dbReference>
<dbReference type="SMART" id="SM00345">
    <property type="entry name" value="HTH_GNTR"/>
    <property type="match status" value="1"/>
</dbReference>
<dbReference type="Pfam" id="PF07729">
    <property type="entry name" value="FCD"/>
    <property type="match status" value="1"/>
</dbReference>
<dbReference type="Gene3D" id="1.20.120.530">
    <property type="entry name" value="GntR ligand-binding domain-like"/>
    <property type="match status" value="1"/>
</dbReference>
<dbReference type="RefSeq" id="WP_338550873.1">
    <property type="nucleotide sequence ID" value="NZ_CP146069.1"/>
</dbReference>
<evidence type="ECO:0000313" key="8">
    <source>
        <dbReference type="EMBL" id="WWR48049.1"/>
    </source>
</evidence>
<keyword evidence="3" id="KW-0238">DNA-binding</keyword>
<dbReference type="PROSITE" id="PS50949">
    <property type="entry name" value="HTH_GNTR"/>
    <property type="match status" value="1"/>
</dbReference>
<evidence type="ECO:0000256" key="4">
    <source>
        <dbReference type="ARBA" id="ARBA00023163"/>
    </source>
</evidence>
<dbReference type="EMBL" id="CP146069">
    <property type="protein sequence ID" value="WWR48049.1"/>
    <property type="molecule type" value="Genomic_DNA"/>
</dbReference>
<evidence type="ECO:0000256" key="5">
    <source>
        <dbReference type="ARBA" id="ARBA00037357"/>
    </source>
</evidence>
<evidence type="ECO:0000256" key="3">
    <source>
        <dbReference type="ARBA" id="ARBA00023125"/>
    </source>
</evidence>
<dbReference type="PANTHER" id="PTHR43537">
    <property type="entry name" value="TRANSCRIPTIONAL REGULATOR, GNTR FAMILY"/>
    <property type="match status" value="1"/>
</dbReference>
<dbReference type="InterPro" id="IPR036388">
    <property type="entry name" value="WH-like_DNA-bd_sf"/>
</dbReference>
<dbReference type="CDD" id="cd07377">
    <property type="entry name" value="WHTH_GntR"/>
    <property type="match status" value="1"/>
</dbReference>
<dbReference type="InterPro" id="IPR008920">
    <property type="entry name" value="TF_FadR/GntR_C"/>
</dbReference>
<keyword evidence="9" id="KW-1185">Reference proteome</keyword>
<evidence type="ECO:0000256" key="6">
    <source>
        <dbReference type="ARBA" id="ARBA00039592"/>
    </source>
</evidence>
<dbReference type="SUPFAM" id="SSF48008">
    <property type="entry name" value="GntR ligand-binding domain-like"/>
    <property type="match status" value="1"/>
</dbReference>
<evidence type="ECO:0000259" key="7">
    <source>
        <dbReference type="PROSITE" id="PS50949"/>
    </source>
</evidence>
<dbReference type="Gene3D" id="1.10.10.10">
    <property type="entry name" value="Winged helix-like DNA-binding domain superfamily/Winged helix DNA-binding domain"/>
    <property type="match status" value="1"/>
</dbReference>
<dbReference type="SMART" id="SM00895">
    <property type="entry name" value="FCD"/>
    <property type="match status" value="1"/>
</dbReference>
<dbReference type="Pfam" id="PF00392">
    <property type="entry name" value="GntR"/>
    <property type="match status" value="1"/>
</dbReference>
<evidence type="ECO:0000256" key="1">
    <source>
        <dbReference type="ARBA" id="ARBA00022491"/>
    </source>
</evidence>
<dbReference type="InterPro" id="IPR000524">
    <property type="entry name" value="Tscrpt_reg_HTH_GntR"/>
</dbReference>
<evidence type="ECO:0000256" key="2">
    <source>
        <dbReference type="ARBA" id="ARBA00023015"/>
    </source>
</evidence>
<keyword evidence="1" id="KW-0678">Repressor</keyword>
<protein>
    <recommendedName>
        <fullName evidence="6">Pyruvate dehydrogenase complex repressor</fullName>
    </recommendedName>
</protein>
<reference evidence="8 9" key="1">
    <citation type="submission" date="2023-10" db="EMBL/GenBank/DDBJ databases">
        <title>Roseovarius strain S88 nov., isolated from a marine algae.</title>
        <authorList>
            <person name="Lee M.W."/>
            <person name="Lee J.K."/>
            <person name="Kim J.M."/>
            <person name="Choi D.G."/>
            <person name="Baek J.H."/>
            <person name="Bayburt H."/>
            <person name="Jung J.J."/>
            <person name="Han D.M."/>
            <person name="Jeon C.O."/>
        </authorList>
    </citation>
    <scope>NUCLEOTIDE SEQUENCE [LARGE SCALE GENOMIC DNA]</scope>
    <source>
        <strain evidence="8 9">S88</strain>
    </source>
</reference>
<dbReference type="InterPro" id="IPR036390">
    <property type="entry name" value="WH_DNA-bd_sf"/>
</dbReference>
<dbReference type="PRINTS" id="PR00035">
    <property type="entry name" value="HTHGNTR"/>
</dbReference>
<dbReference type="SUPFAM" id="SSF46785">
    <property type="entry name" value="Winged helix' DNA-binding domain"/>
    <property type="match status" value="1"/>
</dbReference>
<keyword evidence="2" id="KW-0805">Transcription regulation</keyword>
<evidence type="ECO:0000313" key="9">
    <source>
        <dbReference type="Proteomes" id="UP001364156"/>
    </source>
</evidence>
<feature type="domain" description="HTH gntR-type" evidence="7">
    <location>
        <begin position="14"/>
        <end position="82"/>
    </location>
</feature>
<sequence>MSIATTIFDRIDSGPLADIIVRQIEDLIVQRVLKEGDRLPSERELAERLNVSRPKLRDALKTLEERGLLAIRHGEGTFVAQLTGQAMQPALIELYARHGRAFFDYLEYRRAQEGLAARLAAERATPTDRVQIERHLATLEEAEARDDLEAAREADVAFHAKITEASHNAMLIHMMASIYDLTRRGVFYNRAHLRTMDGAGKKLLQQHRLIAKTVLSGEPDAAEKAATEHMDFVEKSFRIGMQQVESETIAQKRAAVSGE</sequence>
<dbReference type="PANTHER" id="PTHR43537:SF34">
    <property type="entry name" value="PYRUVATE DEHYDROGENASE COMPLEX REPRESSOR"/>
    <property type="match status" value="1"/>
</dbReference>
<organism evidence="8 9">
    <name type="scientific">Roseovarius phycicola</name>
    <dbReference type="NCBI Taxonomy" id="3080976"/>
    <lineage>
        <taxon>Bacteria</taxon>
        <taxon>Pseudomonadati</taxon>
        <taxon>Pseudomonadota</taxon>
        <taxon>Alphaproteobacteria</taxon>
        <taxon>Rhodobacterales</taxon>
        <taxon>Roseobacteraceae</taxon>
        <taxon>Roseovarius</taxon>
    </lineage>
</organism>
<accession>A0ABZ2HMN0</accession>
<dbReference type="Proteomes" id="UP001364156">
    <property type="component" value="Chromosome"/>
</dbReference>
<proteinExistence type="predicted"/>
<keyword evidence="4" id="KW-0804">Transcription</keyword>
<name>A0ABZ2HMN0_9RHOB</name>